<dbReference type="InterPro" id="IPR017937">
    <property type="entry name" value="Thioredoxin_CS"/>
</dbReference>
<evidence type="ECO:0000259" key="6">
    <source>
        <dbReference type="PROSITE" id="PS51352"/>
    </source>
</evidence>
<evidence type="ECO:0000256" key="1">
    <source>
        <dbReference type="ARBA" id="ARBA00004196"/>
    </source>
</evidence>
<keyword evidence="2" id="KW-0201">Cytochrome c-type biogenesis</keyword>
<dbReference type="GO" id="GO:0030313">
    <property type="term" value="C:cell envelope"/>
    <property type="evidence" value="ECO:0007669"/>
    <property type="project" value="UniProtKB-SubCell"/>
</dbReference>
<keyword evidence="3" id="KW-0735">Signal-anchor</keyword>
<gene>
    <name evidence="7" type="ORF">LZ495_35510</name>
</gene>
<evidence type="ECO:0000256" key="3">
    <source>
        <dbReference type="ARBA" id="ARBA00022968"/>
    </source>
</evidence>
<dbReference type="InterPro" id="IPR013766">
    <property type="entry name" value="Thioredoxin_domain"/>
</dbReference>
<dbReference type="GO" id="GO:0017004">
    <property type="term" value="P:cytochrome complex assembly"/>
    <property type="evidence" value="ECO:0007669"/>
    <property type="project" value="UniProtKB-KW"/>
</dbReference>
<keyword evidence="4" id="KW-1015">Disulfide bond</keyword>
<dbReference type="InterPro" id="IPR036249">
    <property type="entry name" value="Thioredoxin-like_sf"/>
</dbReference>
<dbReference type="PROSITE" id="PS51352">
    <property type="entry name" value="THIOREDOXIN_2"/>
    <property type="match status" value="1"/>
</dbReference>
<feature type="domain" description="Thioredoxin" evidence="6">
    <location>
        <begin position="1"/>
        <end position="135"/>
    </location>
</feature>
<evidence type="ECO:0000256" key="2">
    <source>
        <dbReference type="ARBA" id="ARBA00022748"/>
    </source>
</evidence>
<dbReference type="Proteomes" id="UP001165378">
    <property type="component" value="Unassembled WGS sequence"/>
</dbReference>
<dbReference type="GO" id="GO:0016209">
    <property type="term" value="F:antioxidant activity"/>
    <property type="evidence" value="ECO:0007669"/>
    <property type="project" value="InterPro"/>
</dbReference>
<comment type="subcellular location">
    <subcellularLocation>
        <location evidence="1">Cell envelope</location>
    </subcellularLocation>
</comment>
<dbReference type="InterPro" id="IPR000866">
    <property type="entry name" value="AhpC/TSA"/>
</dbReference>
<evidence type="ECO:0000256" key="5">
    <source>
        <dbReference type="ARBA" id="ARBA00023284"/>
    </source>
</evidence>
<evidence type="ECO:0000256" key="4">
    <source>
        <dbReference type="ARBA" id="ARBA00023157"/>
    </source>
</evidence>
<dbReference type="AlphaFoldDB" id="A0AA41Q8X3"/>
<dbReference type="RefSeq" id="WP_235057270.1">
    <property type="nucleotide sequence ID" value="NZ_JAKFHA010000034.1"/>
</dbReference>
<dbReference type="EMBL" id="JAKFHA010000034">
    <property type="protein sequence ID" value="MCF2532494.1"/>
    <property type="molecule type" value="Genomic_DNA"/>
</dbReference>
<accession>A0AA41Q8X3</accession>
<proteinExistence type="predicted"/>
<comment type="caution">
    <text evidence="7">The sequence shown here is derived from an EMBL/GenBank/DDBJ whole genome shotgun (WGS) entry which is preliminary data.</text>
</comment>
<dbReference type="PROSITE" id="PS00194">
    <property type="entry name" value="THIOREDOXIN_1"/>
    <property type="match status" value="1"/>
</dbReference>
<dbReference type="CDD" id="cd02966">
    <property type="entry name" value="TlpA_like_family"/>
    <property type="match status" value="1"/>
</dbReference>
<dbReference type="PANTHER" id="PTHR42852">
    <property type="entry name" value="THIOL:DISULFIDE INTERCHANGE PROTEIN DSBE"/>
    <property type="match status" value="1"/>
</dbReference>
<dbReference type="InterPro" id="IPR050553">
    <property type="entry name" value="Thioredoxin_ResA/DsbE_sf"/>
</dbReference>
<dbReference type="GO" id="GO:0016491">
    <property type="term" value="F:oxidoreductase activity"/>
    <property type="evidence" value="ECO:0007669"/>
    <property type="project" value="InterPro"/>
</dbReference>
<keyword evidence="5" id="KW-0676">Redox-active center</keyword>
<dbReference type="Gene3D" id="3.40.30.10">
    <property type="entry name" value="Glutaredoxin"/>
    <property type="match status" value="1"/>
</dbReference>
<evidence type="ECO:0000313" key="8">
    <source>
        <dbReference type="Proteomes" id="UP001165378"/>
    </source>
</evidence>
<evidence type="ECO:0000313" key="7">
    <source>
        <dbReference type="EMBL" id="MCF2532494.1"/>
    </source>
</evidence>
<reference evidence="7" key="1">
    <citation type="submission" date="2022-01" db="EMBL/GenBank/DDBJ databases">
        <title>Genome-Based Taxonomic Classification of the Phylum Actinobacteria.</title>
        <authorList>
            <person name="Gao Y."/>
        </authorList>
    </citation>
    <scope>NUCLEOTIDE SEQUENCE</scope>
    <source>
        <strain evidence="7">KLBMP 8922</strain>
    </source>
</reference>
<keyword evidence="8" id="KW-1185">Reference proteome</keyword>
<dbReference type="Pfam" id="PF00578">
    <property type="entry name" value="AhpC-TSA"/>
    <property type="match status" value="1"/>
</dbReference>
<dbReference type="SUPFAM" id="SSF52833">
    <property type="entry name" value="Thioredoxin-like"/>
    <property type="match status" value="1"/>
</dbReference>
<organism evidence="7 8">
    <name type="scientific">Yinghuangia soli</name>
    <dbReference type="NCBI Taxonomy" id="2908204"/>
    <lineage>
        <taxon>Bacteria</taxon>
        <taxon>Bacillati</taxon>
        <taxon>Actinomycetota</taxon>
        <taxon>Actinomycetes</taxon>
        <taxon>Kitasatosporales</taxon>
        <taxon>Streptomycetaceae</taxon>
        <taxon>Yinghuangia</taxon>
    </lineage>
</organism>
<dbReference type="PANTHER" id="PTHR42852:SF6">
    <property type="entry name" value="THIOL:DISULFIDE INTERCHANGE PROTEIN DSBE"/>
    <property type="match status" value="1"/>
</dbReference>
<name>A0AA41Q8X3_9ACTN</name>
<protein>
    <submittedName>
        <fullName evidence="7">TlpA family protein disulfide reductase</fullName>
    </submittedName>
</protein>
<sequence length="140" mass="14723">MSGPTLDGSTLDLASLQGRIVVVNVWGSWCAPCRREIPDLQRGHEAYQDKGVSFVGIDTRDDAAQAKSFIASSRVTYPNLVDDGSGSLVAKLVGIVPLQAVPATVIVDRTGKVAWKASKPIDYATLADGLDAVLAETPGN</sequence>
<keyword evidence="3" id="KW-0812">Transmembrane</keyword>